<proteinExistence type="predicted"/>
<dbReference type="HOGENOM" id="CLU_2461899_0_0_2"/>
<dbReference type="EMBL" id="CP003316">
    <property type="protein sequence ID" value="AFA38268.1"/>
    <property type="molecule type" value="Genomic_DNA"/>
</dbReference>
<protein>
    <submittedName>
        <fullName evidence="1">PaRep2b protein</fullName>
    </submittedName>
</protein>
<dbReference type="AlphaFoldDB" id="H6Q6N8"/>
<evidence type="ECO:0000313" key="2">
    <source>
        <dbReference type="Proteomes" id="UP000009062"/>
    </source>
</evidence>
<keyword evidence="2" id="KW-1185">Reference proteome</keyword>
<organism evidence="1 2">
    <name type="scientific">Pyrobaculum oguniense (strain DSM 13380 / JCM 10595 / TE7)</name>
    <dbReference type="NCBI Taxonomy" id="698757"/>
    <lineage>
        <taxon>Archaea</taxon>
        <taxon>Thermoproteota</taxon>
        <taxon>Thermoprotei</taxon>
        <taxon>Thermoproteales</taxon>
        <taxon>Thermoproteaceae</taxon>
        <taxon>Pyrobaculum</taxon>
    </lineage>
</organism>
<dbReference type="eggNOG" id="arCOG12878">
    <property type="taxonomic scope" value="Archaea"/>
</dbReference>
<name>H6Q6N8_PYROT</name>
<evidence type="ECO:0000313" key="1">
    <source>
        <dbReference type="EMBL" id="AFA38268.1"/>
    </source>
</evidence>
<dbReference type="Proteomes" id="UP000009062">
    <property type="component" value="Chromosome"/>
</dbReference>
<dbReference type="KEGG" id="pog:Pogu_0241"/>
<gene>
    <name evidence="1" type="ordered locus">Pogu_0241</name>
</gene>
<sequence length="88" mass="10087">MDVYVKIALYVILADKYGVKISGVYVGENEAMIYFDPEYAARVFAAEWHLFSQLLGVGKALGISADYLLKKLRENERIRGRIREEVEN</sequence>
<accession>H6Q6N8</accession>
<dbReference type="STRING" id="698757.Pogu_0241"/>
<reference evidence="1 2" key="1">
    <citation type="journal article" date="2012" name="Stand. Genomic Sci.">
        <title>Complete genome sequence of Pyrobaculum oguniense.</title>
        <authorList>
            <person name="Bernick D.L."/>
            <person name="Karplus K."/>
            <person name="Lui L.M."/>
            <person name="Coker J.K."/>
            <person name="Murphy J.N."/>
            <person name="Chan P.P."/>
            <person name="Cozen A.E."/>
            <person name="Lowe T.M."/>
        </authorList>
    </citation>
    <scope>NUCLEOTIDE SEQUENCE [LARGE SCALE GENOMIC DNA]</scope>
    <source>
        <strain evidence="1 2">TE7</strain>
    </source>
</reference>